<feature type="compositionally biased region" description="Polar residues" evidence="6">
    <location>
        <begin position="783"/>
        <end position="792"/>
    </location>
</feature>
<evidence type="ECO:0000256" key="1">
    <source>
        <dbReference type="ARBA" id="ARBA00022553"/>
    </source>
</evidence>
<dbReference type="InterPro" id="IPR011011">
    <property type="entry name" value="Znf_FYVE_PHD"/>
</dbReference>
<dbReference type="GO" id="GO:0030496">
    <property type="term" value="C:midbody"/>
    <property type="evidence" value="ECO:0007669"/>
    <property type="project" value="TreeGrafter"/>
</dbReference>
<dbReference type="PANTHER" id="PTHR46591:SF1">
    <property type="entry name" value="ZINC FINGER FYVE DOMAIN-CONTAINING PROTEIN 26"/>
    <property type="match status" value="1"/>
</dbReference>
<evidence type="ECO:0000256" key="5">
    <source>
        <dbReference type="PROSITE-ProRule" id="PRU00091"/>
    </source>
</evidence>
<dbReference type="PANTHER" id="PTHR46591">
    <property type="entry name" value="ZINC FINGER FYVE DOMAIN-CONTAINING PROTEIN 26"/>
    <property type="match status" value="1"/>
</dbReference>
<name>A0AAV1ZGJ7_9ARAC</name>
<evidence type="ECO:0000313" key="9">
    <source>
        <dbReference type="Proteomes" id="UP001497382"/>
    </source>
</evidence>
<dbReference type="GO" id="GO:0005813">
    <property type="term" value="C:centrosome"/>
    <property type="evidence" value="ECO:0007669"/>
    <property type="project" value="TreeGrafter"/>
</dbReference>
<keyword evidence="9" id="KW-1185">Reference proteome</keyword>
<reference evidence="8 9" key="1">
    <citation type="submission" date="2024-04" db="EMBL/GenBank/DDBJ databases">
        <authorList>
            <person name="Rising A."/>
            <person name="Reimegard J."/>
            <person name="Sonavane S."/>
            <person name="Akerstrom W."/>
            <person name="Nylinder S."/>
            <person name="Hedman E."/>
            <person name="Kallberg Y."/>
        </authorList>
    </citation>
    <scope>NUCLEOTIDE SEQUENCE [LARGE SCALE GENOMIC DNA]</scope>
</reference>
<dbReference type="Proteomes" id="UP001497382">
    <property type="component" value="Unassembled WGS sequence"/>
</dbReference>
<organism evidence="8 9">
    <name type="scientific">Larinioides sclopetarius</name>
    <dbReference type="NCBI Taxonomy" id="280406"/>
    <lineage>
        <taxon>Eukaryota</taxon>
        <taxon>Metazoa</taxon>
        <taxon>Ecdysozoa</taxon>
        <taxon>Arthropoda</taxon>
        <taxon>Chelicerata</taxon>
        <taxon>Arachnida</taxon>
        <taxon>Araneae</taxon>
        <taxon>Araneomorphae</taxon>
        <taxon>Entelegynae</taxon>
        <taxon>Araneoidea</taxon>
        <taxon>Araneidae</taxon>
        <taxon>Larinioides</taxon>
    </lineage>
</organism>
<dbReference type="EMBL" id="CAXIEN010000047">
    <property type="protein sequence ID" value="CAL1270214.1"/>
    <property type="molecule type" value="Genomic_DNA"/>
</dbReference>
<comment type="caution">
    <text evidence="8">The sequence shown here is derived from an EMBL/GenBank/DDBJ whole genome shotgun (WGS) entry which is preliminary data.</text>
</comment>
<sequence length="2867" mass="327060">MTEFLSREFCNHAYLGQWELARACALALIKAETPDENNKQLLLSTFRKIAKNPHLVRSAWTTVSCPSYFSFLSCQLLLDVKCQDGLEICRKQADFHIFLETFFQNSKAVLTELSSIYSHLLRAGEKAFPSKKSDFTISNESLTFLKNAFAENPIAISKLLNMLYIPKDLNIKGNINSVICDIHCQHLLKCLKTVKSKSEKSNKSSNLADSVLKIYSLLSILPESIMDANKKKTLDELLLFVIQLCESKILDSDRVYQSFLCRPTPNLYQYFNNFQEKLSFGSNEDIYSLEKFPKCFTSDGSFSHQNALLCSVNSSSHFLQDLMEFCIKHILNGKWAYIEDILSDSLLALLKPLLLILSLNVCQEDASAVNIIEIIKGWNEKGYDTVLVKACEQLKLNASLTDLCVNLYQDLYPDATLAEIQSKTRNIFSNLQSQSALKLVHSMFGLKNVSPEKVTEMLNFKQGGIVESGLHLTNKAVYSGYLALSLVMEAIHLSCEYKDILSTKKIHISDVIQTDMKVLEEMLSKENNTEYESSHESLSEYFDDYGAQKAYLMYILKRLSKAKNEIKTIFPISFRVEILENIFSLLFIMSNVLGDSLEACSGSDEGHEGEISETNYQSSQNDNTHSSENEKIFSGRFLVSTVKLKDHSESHFSRQTSRKSTESNSSSALQSYTFLCNELITRDLLYLLKDLVIEAKAEVYKVIGLSDAALKNKISVEKMESKDKSAGDSKLSISSSELPERTSHLFHYVNEALWRYEVVKSGIFQGTFGTSTLQKKKPYLFQSQQSASSSDGTDVESKKRKKRRRQKRNYSNFKKESFAESSIIQCMLSSPAALLRYSLWSRNLKQAEQVIQLFHLEDSSEAKEVALIHELQRISKKLAENEKMKRKLSRKMSESVSESKSLLSSIQAIEDAAASGLRSSEICLIVHKELSSLKVPKLIDITDGVKHPELLSGSKNIYSIILADLASTSGVSLDLSSVLLEMACKTWSVPNEKPQELDAKVLSKKKMPLIRGIFKTLGMMNSFLTEFHNFVEKDDHEDLKALFLPLSKNYSPLSSVLSNFIGSLDSQRFKDAVTSWQETSNLIRDFTELMKEEEINEKNGVSHKDINRENKLHIMYKKLSKVLRELRDWSSETIRPQQVPYDNYLSKLLIHLHQVTSAVLDCKKHSSDTDSTIYSSDFSILKESPVELLKKIILQSGVTPEKIEKFAVRMKVDLVHVLAQACLPHVPLLDKRASSDKLLQSSCYFNNNGFPSLILNKSNRECPNPRHPDVVAKDLLRDIIAMIQDTTMANDSCGVFTVAELFSLSQHSELSTWMEECSELAFVDLDLLKSREEKLAFFVNLTNVAWLHAILLEVISWKSQDKENPFTSDYTSSNVFNASSEHNFQLISPNLLQRLTMQKVLGYSVGQIGPISLFDLRYQLLHAQLPVPKHLQEPPFYHLLGDFKPTWEKYTPPVEPRTLFVLVDGLLYSPKLQALYSDSIDYQLEEAMKDYFDVTITVDLQKDMVSLPKLLEWYAADFSIDDENDLDKAPYEGLLDLLSTSVSSNLADSFKSLFSSDSTHNFSENIDTSGKKQLPFLLEFKPPLLSSGIMLAYPDFSNLSQINASAKVTPIVDTQPFVLDYLKEKCSILYDLHQIFRSECASEDSSVENLCLESTAQKLFCTDEPYAKVPVTYLLIYHKNMLVPTDNEYSWFSSALSSSPDKTFLSQQIKICFSLNEWHRALLFVDMYLECFERDETYALLRKLILEHLASLNKCTCSTEPCNYAMCINDLAYRANTVLQNVYKWEDISAIQALKFCLSDSRLTNYPEIHKALRTKLKEVLLYKKIFDASEMFGDSDAKDCVYVFNNWQEVADCSVWDQSRIFDFVKSSEKYYLAVQWSELHIINKEQKMLALSMCIIWYLTQDTPQEQKVFEIIDSFEDPSECLTLCDVVLPELPSVEAKLCLVQYLVDNNVLPEKQHHYFNMALGLKMLCALQSPHREFYLDLVAHPYLLLEQMLMNVQLKDAELALKAIYDDLEGQNEIAPVLTRSSVNQLVEDYASKALEVHFLDALLDVSSSSTLVLSTEETLVSDEPFIMPLRVPTKEEWVPDAKIQRCQVCKEERFNMFSRRHHCRRCGRVVCANCSQHALIVEGYGNVKVRVCDDCYNAMTGSLSLSTASFEKRYRVLSSMHSSSPRNSPYQADSLGLRRRSSCMQINQQAFRWALSSDGEQNASVRNEFSYDQTPSISLCYSVLKLHSDDKRCAQFLMNLSDRLLGKIKMKRSGKLPLEVDYGLIINSCNTFRSFHMNLWTEIVCDKETLSMMKSLLLNAKMKCHQVQDTESEALAGLYFQHADVINLLVNANCRHLIPREALTNGDTVRKLRDKLLEEERMYLALEISTKFNLDKTGVWSTWGLFCLKAGDWSTARQKFQQCLKVINDKNDQTKENPLLNKILKVLENSKYPGTEKAADIYKSLTALRNIKNGMTQFETEISPLDELIKKECLHYLKMYGTHFATVEFYHRHGLFSEALEYIIQMKCDSDIFIEALFMPMLKNAQLTSLKHLIASTDPSLIIWSSYLFATCRHLERLRFPTVLYEIQLFMEDYARAAKSAINFYLAPAPCYKAMFERQRHLHNAKKHYERYLSYSRDTDPVTELWKKRKNIKRLSEKEVESYIQLIALQEEVAKFLKLCESLSNHSFLYEGVLCSENKSKCPPTLFGNAQMKSEVVSMVLINAVNVDEGFELAIKILKNFNLNAQAILCKVGKDLVKIKQKQQIPHYLSCVKCLFLKMVKVDDVILECISAVHAQGGDVEEIIKMLTSESNKINAYLMCSKLKSAYLLAIKLNSALDVRRIMIAAEQCGQESIQSICKKWLETKSMKLKTKETVSFQ</sequence>
<evidence type="ECO:0000256" key="4">
    <source>
        <dbReference type="ARBA" id="ARBA00022833"/>
    </source>
</evidence>
<dbReference type="Pfam" id="PF04784">
    <property type="entry name" value="DUF547"/>
    <property type="match status" value="1"/>
</dbReference>
<dbReference type="InterPro" id="IPR028730">
    <property type="entry name" value="ZFYVE26"/>
</dbReference>
<feature type="compositionally biased region" description="Basic residues" evidence="6">
    <location>
        <begin position="798"/>
        <end position="808"/>
    </location>
</feature>
<dbReference type="Pfam" id="PF25569">
    <property type="entry name" value="TPR_ZFYVE26"/>
    <property type="match status" value="1"/>
</dbReference>
<keyword evidence="3 5" id="KW-0863">Zinc-finger</keyword>
<accession>A0AAV1ZGJ7</accession>
<dbReference type="GO" id="GO:0000724">
    <property type="term" value="P:double-strand break repair via homologous recombination"/>
    <property type="evidence" value="ECO:0007669"/>
    <property type="project" value="InterPro"/>
</dbReference>
<dbReference type="GO" id="GO:0032266">
    <property type="term" value="F:phosphatidylinositol-3-phosphate binding"/>
    <property type="evidence" value="ECO:0007669"/>
    <property type="project" value="InterPro"/>
</dbReference>
<dbReference type="InterPro" id="IPR006869">
    <property type="entry name" value="DUF547"/>
</dbReference>
<dbReference type="InterPro" id="IPR057946">
    <property type="entry name" value="TPR_ZFYVE26"/>
</dbReference>
<protein>
    <recommendedName>
        <fullName evidence="7">FYVE-type domain-containing protein</fullName>
    </recommendedName>
</protein>
<feature type="compositionally biased region" description="Polar residues" evidence="6">
    <location>
        <begin position="612"/>
        <end position="624"/>
    </location>
</feature>
<dbReference type="InterPro" id="IPR017455">
    <property type="entry name" value="Znf_FYVE-rel"/>
</dbReference>
<dbReference type="Pfam" id="PF01363">
    <property type="entry name" value="FYVE"/>
    <property type="match status" value="1"/>
</dbReference>
<keyword evidence="2" id="KW-0479">Metal-binding</keyword>
<proteinExistence type="predicted"/>
<evidence type="ECO:0000313" key="8">
    <source>
        <dbReference type="EMBL" id="CAL1270214.1"/>
    </source>
</evidence>
<dbReference type="GO" id="GO:0008270">
    <property type="term" value="F:zinc ion binding"/>
    <property type="evidence" value="ECO:0007669"/>
    <property type="project" value="UniProtKB-KW"/>
</dbReference>
<evidence type="ECO:0000256" key="6">
    <source>
        <dbReference type="SAM" id="MobiDB-lite"/>
    </source>
</evidence>
<dbReference type="PROSITE" id="PS50178">
    <property type="entry name" value="ZF_FYVE"/>
    <property type="match status" value="1"/>
</dbReference>
<evidence type="ECO:0000259" key="7">
    <source>
        <dbReference type="PROSITE" id="PS50178"/>
    </source>
</evidence>
<gene>
    <name evidence="8" type="ORF">LARSCL_LOCUS5168</name>
</gene>
<evidence type="ECO:0000256" key="2">
    <source>
        <dbReference type="ARBA" id="ARBA00022723"/>
    </source>
</evidence>
<dbReference type="InterPro" id="IPR000306">
    <property type="entry name" value="Znf_FYVE"/>
</dbReference>
<dbReference type="GO" id="GO:0032465">
    <property type="term" value="P:regulation of cytokinesis"/>
    <property type="evidence" value="ECO:0007669"/>
    <property type="project" value="TreeGrafter"/>
</dbReference>
<feature type="region of interest" description="Disordered" evidence="6">
    <location>
        <begin position="603"/>
        <end position="628"/>
    </location>
</feature>
<evidence type="ECO:0000256" key="3">
    <source>
        <dbReference type="ARBA" id="ARBA00022771"/>
    </source>
</evidence>
<dbReference type="GO" id="GO:0000281">
    <property type="term" value="P:mitotic cytokinesis"/>
    <property type="evidence" value="ECO:0007669"/>
    <property type="project" value="InterPro"/>
</dbReference>
<feature type="domain" description="FYVE-type" evidence="7">
    <location>
        <begin position="2089"/>
        <end position="2149"/>
    </location>
</feature>
<keyword evidence="1" id="KW-0597">Phosphoprotein</keyword>
<keyword evidence="4" id="KW-0862">Zinc</keyword>
<dbReference type="SUPFAM" id="SSF57903">
    <property type="entry name" value="FYVE/PHD zinc finger"/>
    <property type="match status" value="1"/>
</dbReference>
<dbReference type="GO" id="GO:0005765">
    <property type="term" value="C:lysosomal membrane"/>
    <property type="evidence" value="ECO:0007669"/>
    <property type="project" value="TreeGrafter"/>
</dbReference>
<feature type="region of interest" description="Disordered" evidence="6">
    <location>
        <begin position="783"/>
        <end position="810"/>
    </location>
</feature>
<dbReference type="InterPro" id="IPR013083">
    <property type="entry name" value="Znf_RING/FYVE/PHD"/>
</dbReference>
<dbReference type="SMART" id="SM00064">
    <property type="entry name" value="FYVE"/>
    <property type="match status" value="1"/>
</dbReference>
<dbReference type="Gene3D" id="3.30.40.10">
    <property type="entry name" value="Zinc/RING finger domain, C3HC4 (zinc finger)"/>
    <property type="match status" value="1"/>
</dbReference>